<accession>C9LCV5</accession>
<dbReference type="EMBL" id="ACIJ02000001">
    <property type="protein sequence ID" value="EEX73063.1"/>
    <property type="molecule type" value="Genomic_DNA"/>
</dbReference>
<evidence type="ECO:0000313" key="2">
    <source>
        <dbReference type="Proteomes" id="UP000003460"/>
    </source>
</evidence>
<evidence type="ECO:0008006" key="3">
    <source>
        <dbReference type="Google" id="ProtNLM"/>
    </source>
</evidence>
<comment type="caution">
    <text evidence="1">The sequence shown here is derived from an EMBL/GenBank/DDBJ whole genome shotgun (WGS) entry which is preliminary data.</text>
</comment>
<reference evidence="1" key="1">
    <citation type="submission" date="2009-09" db="EMBL/GenBank/DDBJ databases">
        <authorList>
            <person name="Weinstock G."/>
            <person name="Sodergren E."/>
            <person name="Clifton S."/>
            <person name="Fulton L."/>
            <person name="Fulton B."/>
            <person name="Courtney L."/>
            <person name="Fronick C."/>
            <person name="Harrison M."/>
            <person name="Strong C."/>
            <person name="Farmer C."/>
            <person name="Delahaunty K."/>
            <person name="Markovic C."/>
            <person name="Hall O."/>
            <person name="Minx P."/>
            <person name="Tomlinson C."/>
            <person name="Mitreva M."/>
            <person name="Nelson J."/>
            <person name="Hou S."/>
            <person name="Wollam A."/>
            <person name="Pepin K.H."/>
            <person name="Johnson M."/>
            <person name="Bhonagiri V."/>
            <person name="Nash W.E."/>
            <person name="Warren W."/>
            <person name="Chinwalla A."/>
            <person name="Mardis E.R."/>
            <person name="Wilson R.K."/>
        </authorList>
    </citation>
    <scope>NUCLEOTIDE SEQUENCE [LARGE SCALE GENOMIC DNA]</scope>
    <source>
        <strain evidence="1">ATCC 51259</strain>
    </source>
</reference>
<keyword evidence="2" id="KW-1185">Reference proteome</keyword>
<dbReference type="AlphaFoldDB" id="C9LCV5"/>
<dbReference type="STRING" id="626522.GCWU000325_00050"/>
<dbReference type="NCBIfam" id="TIGR04183">
    <property type="entry name" value="Por_Secre_tail"/>
    <property type="match status" value="1"/>
</dbReference>
<dbReference type="InterPro" id="IPR026444">
    <property type="entry name" value="Secre_tail"/>
</dbReference>
<protein>
    <recommendedName>
        <fullName evidence="3">Secretion system C-terminal sorting domain-containing protein</fullName>
    </recommendedName>
</protein>
<proteinExistence type="predicted"/>
<sequence>MVVEGNVVSLEDVADASNLRLFVVAIEEYYKSPTAFSNGETEMEFVAKRFMPDGRGMIIGQSMDKNKAYSFDFSCDLNSFRDERELGVVAYVQDISTKQIVASAYIPKEAKADDCANLISFTDTPDFICTPDFYGKVVFRNDGKKTLTSAKINVEVNGVPHSYVWSGNLARLERTSFQFEDITDFVLSTDGVKNTAKVWLTDINAKSNESNAIVVSFSNSIQAEHGIRMRVYTDKKPEETTWKVFDSAGEVVQAGGPYTEARHKYTETFRLKVDDCYTLAIYDSGGDGISSTAYGNGYYQIYQVEKSGGGEETTKLLTQGTFTNAECAIAFNLKKADPTLSINDVKPINKAHSTITIFDESGKMLLNTTVEKLTPADMSSVGKGVRIVKINEGKRTYVRKYIINK</sequence>
<organism evidence="1 2">
    <name type="scientific">Alloprevotella tannerae ATCC 51259</name>
    <dbReference type="NCBI Taxonomy" id="626522"/>
    <lineage>
        <taxon>Bacteria</taxon>
        <taxon>Pseudomonadati</taxon>
        <taxon>Bacteroidota</taxon>
        <taxon>Bacteroidia</taxon>
        <taxon>Bacteroidales</taxon>
        <taxon>Prevotellaceae</taxon>
        <taxon>Alloprevotella</taxon>
    </lineage>
</organism>
<dbReference type="eggNOG" id="COG0265">
    <property type="taxonomic scope" value="Bacteria"/>
</dbReference>
<gene>
    <name evidence="1" type="ORF">GCWU000325_00050</name>
</gene>
<dbReference type="HOGENOM" id="CLU_679452_0_0_10"/>
<evidence type="ECO:0000313" key="1">
    <source>
        <dbReference type="EMBL" id="EEX73063.1"/>
    </source>
</evidence>
<name>C9LCV5_9BACT</name>
<dbReference type="Proteomes" id="UP000003460">
    <property type="component" value="Unassembled WGS sequence"/>
</dbReference>